<dbReference type="Gene3D" id="3.40.50.1360">
    <property type="match status" value="1"/>
</dbReference>
<dbReference type="Pfam" id="PF13412">
    <property type="entry name" value="HTH_24"/>
    <property type="match status" value="1"/>
</dbReference>
<dbReference type="SUPFAM" id="SSF46785">
    <property type="entry name" value="Winged helix' DNA-binding domain"/>
    <property type="match status" value="1"/>
</dbReference>
<protein>
    <submittedName>
        <fullName evidence="6">Sugar-binding transcriptional regulator</fullName>
    </submittedName>
</protein>
<dbReference type="InterPro" id="IPR051054">
    <property type="entry name" value="SorC_transcr_regulators"/>
</dbReference>
<dbReference type="InterPro" id="IPR037171">
    <property type="entry name" value="NagB/RpiA_transferase-like"/>
</dbReference>
<dbReference type="PANTHER" id="PTHR34294:SF1">
    <property type="entry name" value="TRANSCRIPTIONAL REGULATOR LSRR"/>
    <property type="match status" value="1"/>
</dbReference>
<feature type="domain" description="Sugar-binding" evidence="5">
    <location>
        <begin position="60"/>
        <end position="312"/>
    </location>
</feature>
<comment type="similarity">
    <text evidence="1">Belongs to the SorC transcriptional regulatory family.</text>
</comment>
<dbReference type="InterPro" id="IPR036390">
    <property type="entry name" value="WH_DNA-bd_sf"/>
</dbReference>
<dbReference type="GO" id="GO:0003677">
    <property type="term" value="F:DNA binding"/>
    <property type="evidence" value="ECO:0007669"/>
    <property type="project" value="UniProtKB-KW"/>
</dbReference>
<dbReference type="KEGG" id="vie:OL234_00765"/>
<dbReference type="InterPro" id="IPR007324">
    <property type="entry name" value="Sugar-bd_dom_put"/>
</dbReference>
<evidence type="ECO:0000313" key="7">
    <source>
        <dbReference type="Proteomes" id="UP001179647"/>
    </source>
</evidence>
<dbReference type="Gene3D" id="1.10.10.60">
    <property type="entry name" value="Homeodomain-like"/>
    <property type="match status" value="1"/>
</dbReference>
<sequence length="317" mass="35678">MNNAYRKKIRQAVQVAKYYYDSELDQSEIAKEMGLSRPTVSRLLQFAKDEGYVQISIVDPFDDSEKLEELLLTHYGLKKVIITYTHSNDEVNISQNLGKQAANYLQEIVHDGDMIGVGFGETMYAVAKELREMPLSNTNIVQLKGGESHASITNYSHEVMSLFTKAFHAKSEILPLPVIFEYQKTKDLVMRESHMQYLMEQGRKTSIAVFTVGSVERHSMLFQLNYFNQDEILALQKEAVGDILSRFITKEGKIANQEINSRTIGVELEELKDKADTILVAGGKRKVPAIHAALTGGYANTLVIDIHSAKELANLID</sequence>
<evidence type="ECO:0000256" key="2">
    <source>
        <dbReference type="ARBA" id="ARBA00023015"/>
    </source>
</evidence>
<dbReference type="Proteomes" id="UP001179647">
    <property type="component" value="Chromosome"/>
</dbReference>
<keyword evidence="3" id="KW-0238">DNA-binding</keyword>
<keyword evidence="4" id="KW-0804">Transcription</keyword>
<keyword evidence="2" id="KW-0805">Transcription regulation</keyword>
<evidence type="ECO:0000313" key="6">
    <source>
        <dbReference type="EMBL" id="WEG73472.1"/>
    </source>
</evidence>
<dbReference type="Pfam" id="PF04198">
    <property type="entry name" value="Sugar-bind"/>
    <property type="match status" value="1"/>
</dbReference>
<evidence type="ECO:0000256" key="4">
    <source>
        <dbReference type="ARBA" id="ARBA00023163"/>
    </source>
</evidence>
<evidence type="ECO:0000256" key="3">
    <source>
        <dbReference type="ARBA" id="ARBA00023125"/>
    </source>
</evidence>
<name>A0AAF0I9I6_9ENTE</name>
<dbReference type="PANTHER" id="PTHR34294">
    <property type="entry name" value="TRANSCRIPTIONAL REGULATOR-RELATED"/>
    <property type="match status" value="1"/>
</dbReference>
<evidence type="ECO:0000256" key="1">
    <source>
        <dbReference type="ARBA" id="ARBA00010466"/>
    </source>
</evidence>
<dbReference type="RefSeq" id="WP_275469271.1">
    <property type="nucleotide sequence ID" value="NZ_CP110232.1"/>
</dbReference>
<keyword evidence="7" id="KW-1185">Reference proteome</keyword>
<evidence type="ECO:0000259" key="5">
    <source>
        <dbReference type="Pfam" id="PF04198"/>
    </source>
</evidence>
<dbReference type="AlphaFoldDB" id="A0AAF0I9I6"/>
<accession>A0AAF0I9I6</accession>
<proteinExistence type="inferred from homology"/>
<dbReference type="GO" id="GO:0030246">
    <property type="term" value="F:carbohydrate binding"/>
    <property type="evidence" value="ECO:0007669"/>
    <property type="project" value="InterPro"/>
</dbReference>
<gene>
    <name evidence="6" type="ORF">OL234_00765</name>
</gene>
<dbReference type="EMBL" id="CP110232">
    <property type="protein sequence ID" value="WEG73472.1"/>
    <property type="molecule type" value="Genomic_DNA"/>
</dbReference>
<organism evidence="6 7">
    <name type="scientific">Vagococcus intermedius</name>
    <dbReference type="NCBI Taxonomy" id="2991418"/>
    <lineage>
        <taxon>Bacteria</taxon>
        <taxon>Bacillati</taxon>
        <taxon>Bacillota</taxon>
        <taxon>Bacilli</taxon>
        <taxon>Lactobacillales</taxon>
        <taxon>Enterococcaceae</taxon>
        <taxon>Vagococcus</taxon>
    </lineage>
</organism>
<dbReference type="SUPFAM" id="SSF100950">
    <property type="entry name" value="NagB/RpiA/CoA transferase-like"/>
    <property type="match status" value="1"/>
</dbReference>
<reference evidence="6" key="1">
    <citation type="submission" date="2022-10" db="EMBL/GenBank/DDBJ databases">
        <title>Vagococcus sp. isolated from poultry meat.</title>
        <authorList>
            <person name="Johansson P."/>
            <person name="Bjorkroth J."/>
        </authorList>
    </citation>
    <scope>NUCLEOTIDE SEQUENCE</scope>
    <source>
        <strain evidence="6">STAA11</strain>
    </source>
</reference>